<keyword evidence="1" id="KW-0812">Transmembrane</keyword>
<keyword evidence="3" id="KW-1185">Reference proteome</keyword>
<sequence>MAVGYVLFLEVQIVGGDCGWVWFSWKLRERRKTDSSFLRLEEIERGIEKQIIKKGGFGSIFGTDLLDISKAGMEHVISVEEFHSRKEAGESSRDNDQPVIVAGETHKLTITIQERGSTSSKEKFKKLKEAQAKVQLGTTPKIRKVVMLRDHKHYRKYCEPRVVSLGPIHHGKPAYQLTEEYKLMLADKFIGKTGRTDEELYCIIKDKIKELREYYDEKETQKYSDEDLAWMLFVDGCATLQFIDSIVNDPLEDVKMKNDQVAFVQQDLFLLENQLPYQLLDDLMKNSRKEEKLRMSIKEFINGQSKLDDSDEKIQQENDEEAIHLLDLLRKRLLSVPQESHGNEEVPEKELKWHSFRNVQELREVGIHLKPRKSIHLGEIEFTKKWNFYPGILWMPKITVDDSTGPTFFNLIAYEMCPDFDNDFGITSYIFFLDSLIDEPKDVIELRKAGILHNFLGSDQEVALVFNEMGTDLVPNPVIYRDVRVQIQEYFDMKSMTWISQFLHEHFSSPWTVIAFLAAFFVLVLTVVQTVYSILAYYEV</sequence>
<dbReference type="EMBL" id="JRKL02001901">
    <property type="protein sequence ID" value="KAF3961431.1"/>
    <property type="molecule type" value="Genomic_DNA"/>
</dbReference>
<evidence type="ECO:0000256" key="1">
    <source>
        <dbReference type="SAM" id="Phobius"/>
    </source>
</evidence>
<dbReference type="Proteomes" id="UP000737018">
    <property type="component" value="Unassembled WGS sequence"/>
</dbReference>
<name>A0A8J4QWZ8_9ROSI</name>
<proteinExistence type="predicted"/>
<dbReference type="PANTHER" id="PTHR31170">
    <property type="entry name" value="BNAC04G53230D PROTEIN"/>
    <property type="match status" value="1"/>
</dbReference>
<comment type="caution">
    <text evidence="2">The sequence shown here is derived from an EMBL/GenBank/DDBJ whole genome shotgun (WGS) entry which is preliminary data.</text>
</comment>
<gene>
    <name evidence="2" type="ORF">CMV_013950</name>
</gene>
<dbReference type="OrthoDB" id="1849062at2759"/>
<evidence type="ECO:0000313" key="2">
    <source>
        <dbReference type="EMBL" id="KAF3961431.1"/>
    </source>
</evidence>
<dbReference type="Pfam" id="PF03140">
    <property type="entry name" value="DUF247"/>
    <property type="match status" value="1"/>
</dbReference>
<keyword evidence="1" id="KW-0472">Membrane</keyword>
<accession>A0A8J4QWZ8</accession>
<keyword evidence="1" id="KW-1133">Transmembrane helix</keyword>
<organism evidence="2 3">
    <name type="scientific">Castanea mollissima</name>
    <name type="common">Chinese chestnut</name>
    <dbReference type="NCBI Taxonomy" id="60419"/>
    <lineage>
        <taxon>Eukaryota</taxon>
        <taxon>Viridiplantae</taxon>
        <taxon>Streptophyta</taxon>
        <taxon>Embryophyta</taxon>
        <taxon>Tracheophyta</taxon>
        <taxon>Spermatophyta</taxon>
        <taxon>Magnoliopsida</taxon>
        <taxon>eudicotyledons</taxon>
        <taxon>Gunneridae</taxon>
        <taxon>Pentapetalae</taxon>
        <taxon>rosids</taxon>
        <taxon>fabids</taxon>
        <taxon>Fagales</taxon>
        <taxon>Fagaceae</taxon>
        <taxon>Castanea</taxon>
    </lineage>
</organism>
<evidence type="ECO:0000313" key="3">
    <source>
        <dbReference type="Proteomes" id="UP000737018"/>
    </source>
</evidence>
<dbReference type="InterPro" id="IPR004158">
    <property type="entry name" value="DUF247_pln"/>
</dbReference>
<dbReference type="PANTHER" id="PTHR31170:SF25">
    <property type="entry name" value="BNAA09G04570D PROTEIN"/>
    <property type="match status" value="1"/>
</dbReference>
<dbReference type="AlphaFoldDB" id="A0A8J4QWZ8"/>
<feature type="transmembrane region" description="Helical" evidence="1">
    <location>
        <begin position="511"/>
        <end position="538"/>
    </location>
</feature>
<reference evidence="2" key="1">
    <citation type="submission" date="2020-03" db="EMBL/GenBank/DDBJ databases">
        <title>Castanea mollissima Vanexum genome sequencing.</title>
        <authorList>
            <person name="Staton M."/>
        </authorList>
    </citation>
    <scope>NUCLEOTIDE SEQUENCE</scope>
    <source>
        <tissue evidence="2">Leaf</tissue>
    </source>
</reference>
<protein>
    <submittedName>
        <fullName evidence="2">Uncharacterized protein</fullName>
    </submittedName>
</protein>